<dbReference type="InterPro" id="IPR044861">
    <property type="entry name" value="IPNS-like_FE2OG_OXY"/>
</dbReference>
<keyword evidence="1" id="KW-0560">Oxidoreductase</keyword>
<dbReference type="GO" id="GO:0046872">
    <property type="term" value="F:metal ion binding"/>
    <property type="evidence" value="ECO:0007669"/>
    <property type="project" value="UniProtKB-KW"/>
</dbReference>
<dbReference type="PROSITE" id="PS51471">
    <property type="entry name" value="FE2OG_OXY"/>
    <property type="match status" value="1"/>
</dbReference>
<evidence type="ECO:0000259" key="2">
    <source>
        <dbReference type="PROSITE" id="PS51471"/>
    </source>
</evidence>
<dbReference type="InterPro" id="IPR027443">
    <property type="entry name" value="IPNS-like_sf"/>
</dbReference>
<accession>L8GHQ1</accession>
<protein>
    <submittedName>
        <fullName evidence="3">2OGFe(II) oxygenase family oxidoreductase</fullName>
    </submittedName>
</protein>
<gene>
    <name evidence="3" type="ORF">ACA1_261360</name>
</gene>
<dbReference type="Proteomes" id="UP000011083">
    <property type="component" value="Unassembled WGS sequence"/>
</dbReference>
<organism evidence="3 4">
    <name type="scientific">Acanthamoeba castellanii (strain ATCC 30010 / Neff)</name>
    <dbReference type="NCBI Taxonomy" id="1257118"/>
    <lineage>
        <taxon>Eukaryota</taxon>
        <taxon>Amoebozoa</taxon>
        <taxon>Discosea</taxon>
        <taxon>Longamoebia</taxon>
        <taxon>Centramoebida</taxon>
        <taxon>Acanthamoebidae</taxon>
        <taxon>Acanthamoeba</taxon>
    </lineage>
</organism>
<dbReference type="Pfam" id="PF14226">
    <property type="entry name" value="DIOX_N"/>
    <property type="match status" value="1"/>
</dbReference>
<dbReference type="GeneID" id="14912177"/>
<dbReference type="VEuPathDB" id="AmoebaDB:ACA1_261360"/>
<reference evidence="3 4" key="1">
    <citation type="journal article" date="2013" name="Genome Biol.">
        <title>Genome of Acanthamoeba castellanii highlights extensive lateral gene transfer and early evolution of tyrosine kinase signaling.</title>
        <authorList>
            <person name="Clarke M."/>
            <person name="Lohan A.J."/>
            <person name="Liu B."/>
            <person name="Lagkouvardos I."/>
            <person name="Roy S."/>
            <person name="Zafar N."/>
            <person name="Bertelli C."/>
            <person name="Schilde C."/>
            <person name="Kianianmomeni A."/>
            <person name="Burglin T.R."/>
            <person name="Frech C."/>
            <person name="Turcotte B."/>
            <person name="Kopec K.O."/>
            <person name="Synnott J.M."/>
            <person name="Choo C."/>
            <person name="Paponov I."/>
            <person name="Finkler A."/>
            <person name="Soon Heng Tan C."/>
            <person name="Hutchins A.P."/>
            <person name="Weinmeier T."/>
            <person name="Rattei T."/>
            <person name="Chu J.S."/>
            <person name="Gimenez G."/>
            <person name="Irimia M."/>
            <person name="Rigden D.J."/>
            <person name="Fitzpatrick D.A."/>
            <person name="Lorenzo-Morales J."/>
            <person name="Bateman A."/>
            <person name="Chiu C.H."/>
            <person name="Tang P."/>
            <person name="Hegemann P."/>
            <person name="Fromm H."/>
            <person name="Raoult D."/>
            <person name="Greub G."/>
            <person name="Miranda-Saavedra D."/>
            <person name="Chen N."/>
            <person name="Nash P."/>
            <person name="Ginger M.L."/>
            <person name="Horn M."/>
            <person name="Schaap P."/>
            <person name="Caler L."/>
            <person name="Loftus B."/>
        </authorList>
    </citation>
    <scope>NUCLEOTIDE SEQUENCE [LARGE SCALE GENOMIC DNA]</scope>
    <source>
        <strain evidence="3 4">Neff</strain>
    </source>
</reference>
<keyword evidence="4" id="KW-1185">Reference proteome</keyword>
<proteinExistence type="inferred from homology"/>
<evidence type="ECO:0000256" key="1">
    <source>
        <dbReference type="RuleBase" id="RU003682"/>
    </source>
</evidence>
<dbReference type="OrthoDB" id="18934at2759"/>
<dbReference type="AlphaFoldDB" id="L8GHQ1"/>
<keyword evidence="1" id="KW-0479">Metal-binding</keyword>
<dbReference type="PRINTS" id="PR00682">
    <property type="entry name" value="IPNSYNTHASE"/>
</dbReference>
<dbReference type="InterPro" id="IPR005123">
    <property type="entry name" value="Oxoglu/Fe-dep_dioxygenase_dom"/>
</dbReference>
<feature type="domain" description="Fe2OG dioxygenase" evidence="2">
    <location>
        <begin position="188"/>
        <end position="292"/>
    </location>
</feature>
<dbReference type="SUPFAM" id="SSF51197">
    <property type="entry name" value="Clavaminate synthase-like"/>
    <property type="match status" value="1"/>
</dbReference>
<dbReference type="Gene3D" id="2.60.120.330">
    <property type="entry name" value="B-lactam Antibiotic, Isopenicillin N Synthase, Chain"/>
    <property type="match status" value="1"/>
</dbReference>
<dbReference type="Pfam" id="PF03171">
    <property type="entry name" value="2OG-FeII_Oxy"/>
    <property type="match status" value="1"/>
</dbReference>
<dbReference type="KEGG" id="acan:ACA1_261360"/>
<evidence type="ECO:0000313" key="4">
    <source>
        <dbReference type="Proteomes" id="UP000011083"/>
    </source>
</evidence>
<name>L8GHQ1_ACACF</name>
<dbReference type="InterPro" id="IPR050231">
    <property type="entry name" value="Iron_ascorbate_oxido_reductase"/>
</dbReference>
<comment type="similarity">
    <text evidence="1">Belongs to the iron/ascorbate-dependent oxidoreductase family.</text>
</comment>
<dbReference type="OMA" id="FWHVGRE"/>
<dbReference type="PANTHER" id="PTHR47990">
    <property type="entry name" value="2-OXOGLUTARATE (2OG) AND FE(II)-DEPENDENT OXYGENASE SUPERFAMILY PROTEIN-RELATED"/>
    <property type="match status" value="1"/>
</dbReference>
<dbReference type="RefSeq" id="XP_004333729.1">
    <property type="nucleotide sequence ID" value="XM_004333681.1"/>
</dbReference>
<dbReference type="InterPro" id="IPR026992">
    <property type="entry name" value="DIOX_N"/>
</dbReference>
<sequence length="351" mass="39116">MTDATEQAAAVLLHDALPQHALPVIDISPFITNPEADGEAAKKKVARAVHDACVEAGFFLISNYQGVLPQDKVDGLLQLMRRFFSLSPAYKRQLKGTYGRGYFAYGEENLSTIYPEHNVNFEDKDLGDYKEGLDIGPEVPTTDPHYGELFHTPNQWPDPASVGEEWKAQVLEYFELASRLGHVLNRIFALSLGLPENWFEDRICPPLTRMGCGAHSDYGCCAILAQDDAGGLELYDRKGQWVAVKPVPQTLVINIGDMMQRWTNDRYKSTLHRVINPSTGKHRFSSPFFFEPGVDCMVECVPTCLAEGESPRYPPTRFGDHLLNMYNSTFYVNPTDQSGHDGDPGASTVLP</sequence>
<dbReference type="GO" id="GO:0016491">
    <property type="term" value="F:oxidoreductase activity"/>
    <property type="evidence" value="ECO:0007669"/>
    <property type="project" value="UniProtKB-KW"/>
</dbReference>
<keyword evidence="1" id="KW-0408">Iron</keyword>
<evidence type="ECO:0000313" key="3">
    <source>
        <dbReference type="EMBL" id="ELR11716.1"/>
    </source>
</evidence>
<dbReference type="STRING" id="1257118.L8GHQ1"/>
<dbReference type="EMBL" id="KB008148">
    <property type="protein sequence ID" value="ELR11716.1"/>
    <property type="molecule type" value="Genomic_DNA"/>
</dbReference>